<gene>
    <name evidence="1" type="ORF">GGP71_000209</name>
</gene>
<name>A0A9X2PY99_9BACT</name>
<sequence length="102" mass="11581">MLSPGKFARPEVKRAYQIARTIPAMLNKLYCWCKCENRGIHRSNLACFEDRMATSCAVCRGTAKIAHDMKQKGVTDPAKIQAAVDKEWGAKWARKEQQNQPE</sequence>
<dbReference type="Proteomes" id="UP001155027">
    <property type="component" value="Unassembled WGS sequence"/>
</dbReference>
<dbReference type="AlphaFoldDB" id="A0A9X2PY99"/>
<dbReference type="InterPro" id="IPR025673">
    <property type="entry name" value="PCYCGC"/>
</dbReference>
<proteinExistence type="predicted"/>
<evidence type="ECO:0000313" key="1">
    <source>
        <dbReference type="EMBL" id="MCS3676313.1"/>
    </source>
</evidence>
<dbReference type="RefSeq" id="WP_259079160.1">
    <property type="nucleotide sequence ID" value="NZ_JANTZP010000001.1"/>
</dbReference>
<organism evidence="1 2">
    <name type="scientific">Salinibacter ruber</name>
    <dbReference type="NCBI Taxonomy" id="146919"/>
    <lineage>
        <taxon>Bacteria</taxon>
        <taxon>Pseudomonadati</taxon>
        <taxon>Rhodothermota</taxon>
        <taxon>Rhodothermia</taxon>
        <taxon>Rhodothermales</taxon>
        <taxon>Salinibacteraceae</taxon>
        <taxon>Salinibacter</taxon>
    </lineage>
</organism>
<accession>A0A9X2PY99</accession>
<dbReference type="Pfam" id="PF13798">
    <property type="entry name" value="PCYCGC"/>
    <property type="match status" value="1"/>
</dbReference>
<dbReference type="EMBL" id="JANUAU010000001">
    <property type="protein sequence ID" value="MCS3676313.1"/>
    <property type="molecule type" value="Genomic_DNA"/>
</dbReference>
<protein>
    <submittedName>
        <fullName evidence="1">Uncharacterized protein</fullName>
    </submittedName>
</protein>
<reference evidence="1" key="1">
    <citation type="submission" date="2022-08" db="EMBL/GenBank/DDBJ databases">
        <title>Genomic Encyclopedia of Type Strains, Phase V (KMG-V): Genome sequencing to study the core and pangenomes of soil and plant-associated prokaryotes.</title>
        <authorList>
            <person name="Whitman W."/>
        </authorList>
    </citation>
    <scope>NUCLEOTIDE SEQUENCE</scope>
    <source>
        <strain evidence="1">0</strain>
    </source>
</reference>
<evidence type="ECO:0000313" key="2">
    <source>
        <dbReference type="Proteomes" id="UP001155027"/>
    </source>
</evidence>
<comment type="caution">
    <text evidence="1">The sequence shown here is derived from an EMBL/GenBank/DDBJ whole genome shotgun (WGS) entry which is preliminary data.</text>
</comment>